<feature type="transmembrane region" description="Helical" evidence="1">
    <location>
        <begin position="36"/>
        <end position="54"/>
    </location>
</feature>
<proteinExistence type="predicted"/>
<feature type="signal peptide" evidence="2">
    <location>
        <begin position="1"/>
        <end position="20"/>
    </location>
</feature>
<keyword evidence="4" id="KW-1185">Reference proteome</keyword>
<keyword evidence="1" id="KW-0472">Membrane</keyword>
<reference evidence="3" key="1">
    <citation type="submission" date="2022-07" db="EMBL/GenBank/DDBJ databases">
        <authorList>
            <person name="Trinca V."/>
            <person name="Uliana J.V.C."/>
            <person name="Torres T.T."/>
            <person name="Ward R.J."/>
            <person name="Monesi N."/>
        </authorList>
    </citation>
    <scope>NUCLEOTIDE SEQUENCE</scope>
    <source>
        <strain evidence="3">HSMRA1968</strain>
        <tissue evidence="3">Whole embryos</tissue>
    </source>
</reference>
<dbReference type="OrthoDB" id="273089at2759"/>
<dbReference type="EMBL" id="WJQU01000002">
    <property type="protein sequence ID" value="KAJ6643810.1"/>
    <property type="molecule type" value="Genomic_DNA"/>
</dbReference>
<protein>
    <submittedName>
        <fullName evidence="3">Uncharacterized protein</fullName>
    </submittedName>
</protein>
<evidence type="ECO:0000256" key="1">
    <source>
        <dbReference type="SAM" id="Phobius"/>
    </source>
</evidence>
<evidence type="ECO:0000313" key="4">
    <source>
        <dbReference type="Proteomes" id="UP001151699"/>
    </source>
</evidence>
<evidence type="ECO:0000256" key="2">
    <source>
        <dbReference type="SAM" id="SignalP"/>
    </source>
</evidence>
<keyword evidence="2" id="KW-0732">Signal</keyword>
<gene>
    <name evidence="3" type="ORF">Bhyg_08775</name>
</gene>
<name>A0A9Q0S551_9DIPT</name>
<keyword evidence="1" id="KW-0812">Transmembrane</keyword>
<sequence length="101" mass="11755">MLCSTLTVIVLGLLAIVCFGLDYFVPQGHEGRFSTQWMKGTTITLLVVSMVEIVKNCSSYFTRRYKQKQFRPSRILEDLIPELRYNKIEWTVKLSCFYPPP</sequence>
<feature type="chain" id="PRO_5040268033" evidence="2">
    <location>
        <begin position="21"/>
        <end position="101"/>
    </location>
</feature>
<accession>A0A9Q0S551</accession>
<dbReference type="AlphaFoldDB" id="A0A9Q0S551"/>
<keyword evidence="1" id="KW-1133">Transmembrane helix</keyword>
<organism evidence="3 4">
    <name type="scientific">Pseudolycoriella hygida</name>
    <dbReference type="NCBI Taxonomy" id="35572"/>
    <lineage>
        <taxon>Eukaryota</taxon>
        <taxon>Metazoa</taxon>
        <taxon>Ecdysozoa</taxon>
        <taxon>Arthropoda</taxon>
        <taxon>Hexapoda</taxon>
        <taxon>Insecta</taxon>
        <taxon>Pterygota</taxon>
        <taxon>Neoptera</taxon>
        <taxon>Endopterygota</taxon>
        <taxon>Diptera</taxon>
        <taxon>Nematocera</taxon>
        <taxon>Sciaroidea</taxon>
        <taxon>Sciaridae</taxon>
        <taxon>Pseudolycoriella</taxon>
    </lineage>
</organism>
<evidence type="ECO:0000313" key="3">
    <source>
        <dbReference type="EMBL" id="KAJ6643810.1"/>
    </source>
</evidence>
<dbReference type="Proteomes" id="UP001151699">
    <property type="component" value="Chromosome B"/>
</dbReference>
<comment type="caution">
    <text evidence="3">The sequence shown here is derived from an EMBL/GenBank/DDBJ whole genome shotgun (WGS) entry which is preliminary data.</text>
</comment>